<evidence type="ECO:0000313" key="2">
    <source>
        <dbReference type="EMBL" id="OBB32947.1"/>
    </source>
</evidence>
<dbReference type="Pfam" id="PF12697">
    <property type="entry name" value="Abhydrolase_6"/>
    <property type="match status" value="1"/>
</dbReference>
<dbReference type="GO" id="GO:0016020">
    <property type="term" value="C:membrane"/>
    <property type="evidence" value="ECO:0007669"/>
    <property type="project" value="TreeGrafter"/>
</dbReference>
<dbReference type="InterPro" id="IPR000073">
    <property type="entry name" value="AB_hydrolase_1"/>
</dbReference>
<evidence type="ECO:0000259" key="1">
    <source>
        <dbReference type="Pfam" id="PF12697"/>
    </source>
</evidence>
<accession>A0A1A0RF55</accession>
<organism evidence="2 3">
    <name type="scientific">Mycolicibacterium peregrinum</name>
    <name type="common">Mycobacterium peregrinum</name>
    <dbReference type="NCBI Taxonomy" id="43304"/>
    <lineage>
        <taxon>Bacteria</taxon>
        <taxon>Bacillati</taxon>
        <taxon>Actinomycetota</taxon>
        <taxon>Actinomycetes</taxon>
        <taxon>Mycobacteriales</taxon>
        <taxon>Mycobacteriaceae</taxon>
        <taxon>Mycolicibacterium</taxon>
    </lineage>
</organism>
<sequence length="280" mass="30552">MSATGEAAPAVREVQRPYDTTIRYTVTGRTDGPTFAFIHGWGCDRTDYDAIAGFLSDRYRVIAIDLAEHGESRSAREVWTIEEFARDVVAVLTAEAAQSVVVVGHSLGGAVAVESARLLPDAVSHVVALDGLHYLSLYPAQDERQARAVLQPFYDDFDAATWGMVEGGSPEGTDPARTNAYFTKMAAVRQPAGLRAIEGLVDWDMDAALGDVREPVTLFAVRSLIRQEAIDRYRDRIDIVPVDLGSHHFHVESPEGTAELLIQVVSDQSRCRSGGHCAPR</sequence>
<dbReference type="EMBL" id="LZSO01000010">
    <property type="protein sequence ID" value="OBB32947.1"/>
    <property type="molecule type" value="Genomic_DNA"/>
</dbReference>
<dbReference type="Proteomes" id="UP000093902">
    <property type="component" value="Unassembled WGS sequence"/>
</dbReference>
<dbReference type="PANTHER" id="PTHR43798:SF33">
    <property type="entry name" value="HYDROLASE, PUTATIVE (AFU_ORTHOLOGUE AFUA_2G14860)-RELATED"/>
    <property type="match status" value="1"/>
</dbReference>
<dbReference type="RefSeq" id="WP_064930234.1">
    <property type="nucleotide sequence ID" value="NZ_LZSO01000010.1"/>
</dbReference>
<comment type="caution">
    <text evidence="2">The sequence shown here is derived from an EMBL/GenBank/DDBJ whole genome shotgun (WGS) entry which is preliminary data.</text>
</comment>
<dbReference type="PANTHER" id="PTHR43798">
    <property type="entry name" value="MONOACYLGLYCEROL LIPASE"/>
    <property type="match status" value="1"/>
</dbReference>
<proteinExistence type="predicted"/>
<gene>
    <name evidence="2" type="ORF">A5792_12950</name>
</gene>
<feature type="domain" description="AB hydrolase-1" evidence="1">
    <location>
        <begin position="37"/>
        <end position="259"/>
    </location>
</feature>
<dbReference type="OrthoDB" id="8680283at2"/>
<dbReference type="SUPFAM" id="SSF53474">
    <property type="entry name" value="alpha/beta-Hydrolases"/>
    <property type="match status" value="1"/>
</dbReference>
<reference evidence="3" key="1">
    <citation type="submission" date="2016-06" db="EMBL/GenBank/DDBJ databases">
        <authorList>
            <person name="Sutton G."/>
            <person name="Brinkac L."/>
            <person name="Sanka R."/>
            <person name="Adams M."/>
            <person name="Lau E."/>
            <person name="Mehaffy C."/>
            <person name="Tameris M."/>
            <person name="Hatherill M."/>
            <person name="Hanekom W."/>
            <person name="Mahomed H."/>
            <person name="Mcshane H."/>
        </authorList>
    </citation>
    <scope>NUCLEOTIDE SEQUENCE [LARGE SCALE GENOMIC DNA]</scope>
    <source>
        <strain evidence="3">852002-51209_SCH5440388</strain>
    </source>
</reference>
<dbReference type="STRING" id="43304.GCA_001403655_01198"/>
<name>A0A1A0RF55_MYCPR</name>
<evidence type="ECO:0000313" key="3">
    <source>
        <dbReference type="Proteomes" id="UP000093902"/>
    </source>
</evidence>
<keyword evidence="2" id="KW-0378">Hydrolase</keyword>
<dbReference type="GO" id="GO:0016787">
    <property type="term" value="F:hydrolase activity"/>
    <property type="evidence" value="ECO:0007669"/>
    <property type="project" value="UniProtKB-KW"/>
</dbReference>
<protein>
    <submittedName>
        <fullName evidence="2">Hydrolase</fullName>
    </submittedName>
</protein>
<dbReference type="AlphaFoldDB" id="A0A1A0RF55"/>
<dbReference type="InterPro" id="IPR029058">
    <property type="entry name" value="AB_hydrolase_fold"/>
</dbReference>
<dbReference type="PRINTS" id="PR00111">
    <property type="entry name" value="ABHYDROLASE"/>
</dbReference>
<dbReference type="InterPro" id="IPR050266">
    <property type="entry name" value="AB_hydrolase_sf"/>
</dbReference>
<dbReference type="Gene3D" id="3.40.50.1820">
    <property type="entry name" value="alpha/beta hydrolase"/>
    <property type="match status" value="1"/>
</dbReference>